<dbReference type="Pfam" id="PF16198">
    <property type="entry name" value="TruB_C_2"/>
    <property type="match status" value="1"/>
</dbReference>
<dbReference type="Pfam" id="PF09157">
    <property type="entry name" value="TruB-C_2"/>
    <property type="match status" value="1"/>
</dbReference>
<dbReference type="GO" id="GO:0160148">
    <property type="term" value="F:tRNA pseudouridine(55) synthase activity"/>
    <property type="evidence" value="ECO:0007669"/>
    <property type="project" value="UniProtKB-EC"/>
</dbReference>
<dbReference type="PANTHER" id="PTHR13767">
    <property type="entry name" value="TRNA-PSEUDOURIDINE SYNTHASE"/>
    <property type="match status" value="1"/>
</dbReference>
<organism evidence="7">
    <name type="scientific">marine sediment metagenome</name>
    <dbReference type="NCBI Taxonomy" id="412755"/>
    <lineage>
        <taxon>unclassified sequences</taxon>
        <taxon>metagenomes</taxon>
        <taxon>ecological metagenomes</taxon>
    </lineage>
</organism>
<comment type="caution">
    <text evidence="7">The sequence shown here is derived from an EMBL/GenBank/DDBJ whole genome shotgun (WGS) entry which is preliminary data.</text>
</comment>
<feature type="domain" description="tRNA pseudouridylate synthase B C-terminal" evidence="6">
    <location>
        <begin position="133"/>
        <end position="193"/>
    </location>
</feature>
<feature type="non-terminal residue" evidence="7">
    <location>
        <position position="1"/>
    </location>
</feature>
<accession>A0A0F8YKR7</accession>
<dbReference type="EC" id="5.4.99.25" evidence="1"/>
<dbReference type="InterPro" id="IPR002501">
    <property type="entry name" value="PsdUridine_synth_N"/>
</dbReference>
<evidence type="ECO:0000313" key="7">
    <source>
        <dbReference type="EMBL" id="KKK74320.1"/>
    </source>
</evidence>
<evidence type="ECO:0000256" key="2">
    <source>
        <dbReference type="ARBA" id="ARBA00022694"/>
    </source>
</evidence>
<dbReference type="EMBL" id="LAZR01056375">
    <property type="protein sequence ID" value="KKK74320.1"/>
    <property type="molecule type" value="Genomic_DNA"/>
</dbReference>
<evidence type="ECO:0000256" key="1">
    <source>
        <dbReference type="ARBA" id="ARBA00012787"/>
    </source>
</evidence>
<evidence type="ECO:0000259" key="5">
    <source>
        <dbReference type="Pfam" id="PF09157"/>
    </source>
</evidence>
<keyword evidence="3" id="KW-0413">Isomerase</keyword>
<dbReference type="InterPro" id="IPR036974">
    <property type="entry name" value="PUA_sf"/>
</dbReference>
<dbReference type="InterPro" id="IPR015240">
    <property type="entry name" value="tRNA_sdUridine_synth_fam1_C"/>
</dbReference>
<dbReference type="NCBIfam" id="TIGR00431">
    <property type="entry name" value="TruB"/>
    <property type="match status" value="1"/>
</dbReference>
<protein>
    <recommendedName>
        <fullName evidence="1">tRNA pseudouridine(55) synthase</fullName>
        <ecNumber evidence="1">5.4.99.25</ecNumber>
    </recommendedName>
</protein>
<dbReference type="Gene3D" id="3.30.2350.10">
    <property type="entry name" value="Pseudouridine synthase"/>
    <property type="match status" value="1"/>
</dbReference>
<proteinExistence type="predicted"/>
<dbReference type="SUPFAM" id="SSF55120">
    <property type="entry name" value="Pseudouridine synthase"/>
    <property type="match status" value="1"/>
</dbReference>
<dbReference type="InterPro" id="IPR032819">
    <property type="entry name" value="TruB_C"/>
</dbReference>
<evidence type="ECO:0000256" key="3">
    <source>
        <dbReference type="ARBA" id="ARBA00023235"/>
    </source>
</evidence>
<dbReference type="AlphaFoldDB" id="A0A0F8YKR7"/>
<dbReference type="CDD" id="cd21152">
    <property type="entry name" value="PUA_TruB_bacterial"/>
    <property type="match status" value="1"/>
</dbReference>
<dbReference type="InterPro" id="IPR014780">
    <property type="entry name" value="tRNA_psdUridine_synth_TruB"/>
</dbReference>
<sequence length="260" mass="28668">GVLPICLGEATKFTQFLLDADKHYRATFRFGISTASGDADGEVISENGANDLTARQVEAVLAEFRGDISQVPSMYSALKHQGQPLYKLAREGIEIEREARPLTIFSLEMTDFRPGEFPEADVAIHCSKGTYVRTLAEDIGAQLGCGAYVSRLHRNIAGPFDEVDTISVEELETLREECQAEELDCLLKPMDAGIKHLMAVDLSEDTAFYFQQGQPVMAPQVYRDSEEGDIVRVFETNGPFLGVAKVTDDGRVAPKRLVVF</sequence>
<evidence type="ECO:0000259" key="6">
    <source>
        <dbReference type="Pfam" id="PF16198"/>
    </source>
</evidence>
<dbReference type="Gene3D" id="2.30.130.10">
    <property type="entry name" value="PUA domain"/>
    <property type="match status" value="1"/>
</dbReference>
<dbReference type="Pfam" id="PF01509">
    <property type="entry name" value="TruB_N"/>
    <property type="match status" value="1"/>
</dbReference>
<dbReference type="GO" id="GO:0003723">
    <property type="term" value="F:RNA binding"/>
    <property type="evidence" value="ECO:0007669"/>
    <property type="project" value="InterPro"/>
</dbReference>
<feature type="domain" description="Pseudouridine synthase II N-terminal" evidence="4">
    <location>
        <begin position="1"/>
        <end position="132"/>
    </location>
</feature>
<dbReference type="SUPFAM" id="SSF88697">
    <property type="entry name" value="PUA domain-like"/>
    <property type="match status" value="1"/>
</dbReference>
<dbReference type="GO" id="GO:0006400">
    <property type="term" value="P:tRNA modification"/>
    <property type="evidence" value="ECO:0007669"/>
    <property type="project" value="TreeGrafter"/>
</dbReference>
<keyword evidence="2" id="KW-0819">tRNA processing</keyword>
<dbReference type="CDD" id="cd02573">
    <property type="entry name" value="PseudoU_synth_EcTruB"/>
    <property type="match status" value="1"/>
</dbReference>
<feature type="domain" description="tRNA pseudouridine synthase II TruB subfamily 1 C-terminal" evidence="5">
    <location>
        <begin position="199"/>
        <end position="258"/>
    </location>
</feature>
<dbReference type="InterPro" id="IPR020103">
    <property type="entry name" value="PsdUridine_synth_cat_dom_sf"/>
</dbReference>
<name>A0A0F8YKR7_9ZZZZ</name>
<dbReference type="InterPro" id="IPR015947">
    <property type="entry name" value="PUA-like_sf"/>
</dbReference>
<gene>
    <name evidence="7" type="ORF">LCGC14_2884960</name>
</gene>
<dbReference type="GO" id="GO:1990481">
    <property type="term" value="P:mRNA pseudouridine synthesis"/>
    <property type="evidence" value="ECO:0007669"/>
    <property type="project" value="TreeGrafter"/>
</dbReference>
<evidence type="ECO:0000259" key="4">
    <source>
        <dbReference type="Pfam" id="PF01509"/>
    </source>
</evidence>
<dbReference type="PANTHER" id="PTHR13767:SF2">
    <property type="entry name" value="PSEUDOURIDYLATE SYNTHASE TRUB1"/>
    <property type="match status" value="1"/>
</dbReference>
<reference evidence="7" key="1">
    <citation type="journal article" date="2015" name="Nature">
        <title>Complex archaea that bridge the gap between prokaryotes and eukaryotes.</title>
        <authorList>
            <person name="Spang A."/>
            <person name="Saw J.H."/>
            <person name="Jorgensen S.L."/>
            <person name="Zaremba-Niedzwiedzka K."/>
            <person name="Martijn J."/>
            <person name="Lind A.E."/>
            <person name="van Eijk R."/>
            <person name="Schleper C."/>
            <person name="Guy L."/>
            <person name="Ettema T.J."/>
        </authorList>
    </citation>
    <scope>NUCLEOTIDE SEQUENCE</scope>
</reference>